<accession>A0A3R6DS10</accession>
<evidence type="ECO:0000313" key="1">
    <source>
        <dbReference type="EMBL" id="RHF85540.1"/>
    </source>
</evidence>
<name>A0A3R6DS10_9FIRM</name>
<dbReference type="EMBL" id="QRHP01000004">
    <property type="protein sequence ID" value="RHF85540.1"/>
    <property type="molecule type" value="Genomic_DNA"/>
</dbReference>
<protein>
    <submittedName>
        <fullName evidence="1">Uncharacterized protein</fullName>
    </submittedName>
</protein>
<reference evidence="1 2" key="1">
    <citation type="submission" date="2018-08" db="EMBL/GenBank/DDBJ databases">
        <title>A genome reference for cultivated species of the human gut microbiota.</title>
        <authorList>
            <person name="Zou Y."/>
            <person name="Xue W."/>
            <person name="Luo G."/>
        </authorList>
    </citation>
    <scope>NUCLEOTIDE SEQUENCE [LARGE SCALE GENOMIC DNA]</scope>
    <source>
        <strain evidence="1 2">AM23-23AC</strain>
    </source>
</reference>
<dbReference type="AlphaFoldDB" id="A0A3R6DS10"/>
<organism evidence="1 2">
    <name type="scientific">Roseburia inulinivorans</name>
    <dbReference type="NCBI Taxonomy" id="360807"/>
    <lineage>
        <taxon>Bacteria</taxon>
        <taxon>Bacillati</taxon>
        <taxon>Bacillota</taxon>
        <taxon>Clostridia</taxon>
        <taxon>Lachnospirales</taxon>
        <taxon>Lachnospiraceae</taxon>
        <taxon>Roseburia</taxon>
    </lineage>
</organism>
<evidence type="ECO:0000313" key="2">
    <source>
        <dbReference type="Proteomes" id="UP000283701"/>
    </source>
</evidence>
<gene>
    <name evidence="1" type="ORF">DW654_05990</name>
</gene>
<proteinExistence type="predicted"/>
<comment type="caution">
    <text evidence="1">The sequence shown here is derived from an EMBL/GenBank/DDBJ whole genome shotgun (WGS) entry which is preliminary data.</text>
</comment>
<sequence>MSDVQKDAESISRLISEYKENPENTGFSGFVALFRYSVELSLAELRSTTSCFETVFLTLFHSWITC</sequence>
<dbReference type="Proteomes" id="UP000283701">
    <property type="component" value="Unassembled WGS sequence"/>
</dbReference>